<comment type="caution">
    <text evidence="3">The sequence shown here is derived from an EMBL/GenBank/DDBJ whole genome shotgun (WGS) entry which is preliminary data.</text>
</comment>
<gene>
    <name evidence="3" type="ORF">H0H81_004880</name>
</gene>
<dbReference type="SMART" id="SM00384">
    <property type="entry name" value="AT_hook"/>
    <property type="match status" value="2"/>
</dbReference>
<evidence type="ECO:0000256" key="1">
    <source>
        <dbReference type="SAM" id="MobiDB-lite"/>
    </source>
</evidence>
<reference evidence="3" key="1">
    <citation type="submission" date="2021-02" db="EMBL/GenBank/DDBJ databases">
        <authorList>
            <person name="Nieuwenhuis M."/>
            <person name="Van De Peppel L.J.J."/>
        </authorList>
    </citation>
    <scope>NUCLEOTIDE SEQUENCE</scope>
    <source>
        <strain evidence="3">D49</strain>
    </source>
</reference>
<dbReference type="Gene3D" id="3.30.40.10">
    <property type="entry name" value="Zinc/RING finger domain, C3HC4 (zinc finger)"/>
    <property type="match status" value="1"/>
</dbReference>
<organism evidence="3 4">
    <name type="scientific">Sphagnurus paluster</name>
    <dbReference type="NCBI Taxonomy" id="117069"/>
    <lineage>
        <taxon>Eukaryota</taxon>
        <taxon>Fungi</taxon>
        <taxon>Dikarya</taxon>
        <taxon>Basidiomycota</taxon>
        <taxon>Agaricomycotina</taxon>
        <taxon>Agaricomycetes</taxon>
        <taxon>Agaricomycetidae</taxon>
        <taxon>Agaricales</taxon>
        <taxon>Tricholomatineae</taxon>
        <taxon>Lyophyllaceae</taxon>
        <taxon>Sphagnurus</taxon>
    </lineage>
</organism>
<sequence length="367" mass="40069">MMDTLSTTLCPAPSCNAVSHLLCLSNEFLKADTSATCVIPRGGTCPSCKTYTLWGDLIRGCYRRKAGGVTAEDDIPDVGQEEWYESDSEPGGNSSSSRSPKKKATTRMKKTSKTSQTRKMSLQTSASPSEGEFLDLDVSSTGDMPGTHRKRGHPPKILQPTKTRKISNTLTKRQRLAITQDLQTCCDSISSEGELFDSDTPSNPLSSKKPLTPRKRGRPPKMPIPASLQPLTAETVLPRRRGRPPKVCVQPKTVKVPRGRTKAEKRSYGTIASDTSGEFFDFDAMSDVSSEQEGEGVSVIPLLQHRRPTKGSSRQLVTTNGQGVDSPTPQYPRKQVSNLDDRIVYAMSSLSVCPRPPVPPRCIEVSD</sequence>
<evidence type="ECO:0000313" key="4">
    <source>
        <dbReference type="Proteomes" id="UP000717328"/>
    </source>
</evidence>
<feature type="compositionally biased region" description="Polar residues" evidence="1">
    <location>
        <begin position="113"/>
        <end position="128"/>
    </location>
</feature>
<feature type="region of interest" description="Disordered" evidence="1">
    <location>
        <begin position="305"/>
        <end position="334"/>
    </location>
</feature>
<dbReference type="OrthoDB" id="24645at2759"/>
<dbReference type="AlphaFoldDB" id="A0A9P7GKU4"/>
<feature type="compositionally biased region" description="Acidic residues" evidence="1">
    <location>
        <begin position="71"/>
        <end position="88"/>
    </location>
</feature>
<dbReference type="InterPro" id="IPR017956">
    <property type="entry name" value="AT_hook_DNA-bd_motif"/>
</dbReference>
<feature type="region of interest" description="Disordered" evidence="1">
    <location>
        <begin position="191"/>
        <end position="270"/>
    </location>
</feature>
<evidence type="ECO:0000259" key="2">
    <source>
        <dbReference type="Pfam" id="PF21202"/>
    </source>
</evidence>
<evidence type="ECO:0000313" key="3">
    <source>
        <dbReference type="EMBL" id="KAG5652472.1"/>
    </source>
</evidence>
<keyword evidence="4" id="KW-1185">Reference proteome</keyword>
<dbReference type="PRINTS" id="PR00929">
    <property type="entry name" value="ATHOOK"/>
</dbReference>
<dbReference type="Proteomes" id="UP000717328">
    <property type="component" value="Unassembled WGS sequence"/>
</dbReference>
<dbReference type="EMBL" id="JABCKI010000124">
    <property type="protein sequence ID" value="KAG5652472.1"/>
    <property type="molecule type" value="Genomic_DNA"/>
</dbReference>
<feature type="compositionally biased region" description="Basic residues" evidence="1">
    <location>
        <begin position="99"/>
        <end position="112"/>
    </location>
</feature>
<dbReference type="InterPro" id="IPR013083">
    <property type="entry name" value="Znf_RING/FYVE/PHD"/>
</dbReference>
<feature type="region of interest" description="Disordered" evidence="1">
    <location>
        <begin position="71"/>
        <end position="159"/>
    </location>
</feature>
<protein>
    <recommendedName>
        <fullName evidence="2">Structure-specific endonuclease subunit SLX1 C-terminal domain-containing protein</fullName>
    </recommendedName>
</protein>
<feature type="compositionally biased region" description="Polar residues" evidence="1">
    <location>
        <begin position="310"/>
        <end position="328"/>
    </location>
</feature>
<name>A0A9P7GKU4_9AGAR</name>
<reference evidence="3" key="2">
    <citation type="submission" date="2021-10" db="EMBL/GenBank/DDBJ databases">
        <title>Phylogenomics reveals ancestral predisposition of the termite-cultivated fungus Termitomyces towards a domesticated lifestyle.</title>
        <authorList>
            <person name="Auxier B."/>
            <person name="Grum-Grzhimaylo A."/>
            <person name="Cardenas M.E."/>
            <person name="Lodge J.D."/>
            <person name="Laessoe T."/>
            <person name="Pedersen O."/>
            <person name="Smith M.E."/>
            <person name="Kuyper T.W."/>
            <person name="Franco-Molano E.A."/>
            <person name="Baroni T.J."/>
            <person name="Aanen D.K."/>
        </authorList>
    </citation>
    <scope>NUCLEOTIDE SEQUENCE</scope>
    <source>
        <strain evidence="3">D49</strain>
    </source>
</reference>
<dbReference type="InterPro" id="IPR048749">
    <property type="entry name" value="SLX1_C"/>
</dbReference>
<feature type="compositionally biased region" description="Low complexity" evidence="1">
    <location>
        <begin position="89"/>
        <end position="98"/>
    </location>
</feature>
<dbReference type="Pfam" id="PF21202">
    <property type="entry name" value="SLX1_C"/>
    <property type="match status" value="1"/>
</dbReference>
<dbReference type="GO" id="GO:0003677">
    <property type="term" value="F:DNA binding"/>
    <property type="evidence" value="ECO:0007669"/>
    <property type="project" value="InterPro"/>
</dbReference>
<feature type="domain" description="Structure-specific endonuclease subunit SLX1 C-terminal" evidence="2">
    <location>
        <begin position="7"/>
        <end position="58"/>
    </location>
</feature>
<proteinExistence type="predicted"/>
<accession>A0A9P7GKU4</accession>